<evidence type="ECO:0000313" key="5">
    <source>
        <dbReference type="Proteomes" id="UP001165063"/>
    </source>
</evidence>
<keyword evidence="1 3" id="KW-0853">WD repeat</keyword>
<keyword evidence="5" id="KW-1185">Reference proteome</keyword>
<name>A0A9W6Z0U2_AMBMO</name>
<dbReference type="EMBL" id="BSXU01002074">
    <property type="protein sequence ID" value="GMG34023.1"/>
    <property type="molecule type" value="Genomic_DNA"/>
</dbReference>
<feature type="repeat" description="WD" evidence="3">
    <location>
        <begin position="30"/>
        <end position="71"/>
    </location>
</feature>
<evidence type="ECO:0000313" key="4">
    <source>
        <dbReference type="EMBL" id="GMG34023.1"/>
    </source>
</evidence>
<gene>
    <name evidence="4" type="ORF">Amon01_000436400</name>
</gene>
<dbReference type="PROSITE" id="PS00678">
    <property type="entry name" value="WD_REPEATS_1"/>
    <property type="match status" value="4"/>
</dbReference>
<feature type="repeat" description="WD" evidence="3">
    <location>
        <begin position="123"/>
        <end position="162"/>
    </location>
</feature>
<dbReference type="SUPFAM" id="SSF50978">
    <property type="entry name" value="WD40 repeat-like"/>
    <property type="match status" value="1"/>
</dbReference>
<protein>
    <submittedName>
        <fullName evidence="4">Unnamed protein product</fullName>
    </submittedName>
</protein>
<feature type="repeat" description="WD" evidence="3">
    <location>
        <begin position="72"/>
        <end position="104"/>
    </location>
</feature>
<organism evidence="4 5">
    <name type="scientific">Ambrosiozyma monospora</name>
    <name type="common">Yeast</name>
    <name type="synonym">Endomycopsis monosporus</name>
    <dbReference type="NCBI Taxonomy" id="43982"/>
    <lineage>
        <taxon>Eukaryota</taxon>
        <taxon>Fungi</taxon>
        <taxon>Dikarya</taxon>
        <taxon>Ascomycota</taxon>
        <taxon>Saccharomycotina</taxon>
        <taxon>Pichiomycetes</taxon>
        <taxon>Pichiales</taxon>
        <taxon>Pichiaceae</taxon>
        <taxon>Ambrosiozyma</taxon>
    </lineage>
</organism>
<dbReference type="PRINTS" id="PR00320">
    <property type="entry name" value="GPROTEINBRPT"/>
</dbReference>
<dbReference type="PANTHER" id="PTHR44019:SF8">
    <property type="entry name" value="POC1 CENTRIOLAR PROTEIN HOMOLOG"/>
    <property type="match status" value="1"/>
</dbReference>
<comment type="caution">
    <text evidence="4">The sequence shown here is derived from an EMBL/GenBank/DDBJ whole genome shotgun (WGS) entry which is preliminary data.</text>
</comment>
<dbReference type="PANTHER" id="PTHR44019">
    <property type="entry name" value="WD REPEAT-CONTAINING PROTEIN 55"/>
    <property type="match status" value="1"/>
</dbReference>
<dbReference type="Proteomes" id="UP001165063">
    <property type="component" value="Unassembled WGS sequence"/>
</dbReference>
<dbReference type="Gene3D" id="2.130.10.10">
    <property type="entry name" value="YVTN repeat-like/Quinoprotein amine dehydrogenase"/>
    <property type="match status" value="3"/>
</dbReference>
<proteinExistence type="predicted"/>
<dbReference type="InterPro" id="IPR019775">
    <property type="entry name" value="WD40_repeat_CS"/>
</dbReference>
<reference evidence="4" key="1">
    <citation type="submission" date="2023-04" db="EMBL/GenBank/DDBJ databases">
        <title>Ambrosiozyma monospora NBRC 1965.</title>
        <authorList>
            <person name="Ichikawa N."/>
            <person name="Sato H."/>
            <person name="Tonouchi N."/>
        </authorList>
    </citation>
    <scope>NUCLEOTIDE SEQUENCE</scope>
    <source>
        <strain evidence="4">NBRC 1965</strain>
    </source>
</reference>
<dbReference type="InterPro" id="IPR020472">
    <property type="entry name" value="WD40_PAC1"/>
</dbReference>
<dbReference type="PROSITE" id="PS50082">
    <property type="entry name" value="WD_REPEATS_2"/>
    <property type="match status" value="5"/>
</dbReference>
<feature type="repeat" description="WD" evidence="3">
    <location>
        <begin position="211"/>
        <end position="233"/>
    </location>
</feature>
<evidence type="ECO:0000256" key="2">
    <source>
        <dbReference type="ARBA" id="ARBA00022737"/>
    </source>
</evidence>
<feature type="repeat" description="WD" evidence="3">
    <location>
        <begin position="234"/>
        <end position="273"/>
    </location>
</feature>
<keyword evidence="2" id="KW-0677">Repeat</keyword>
<dbReference type="PROSITE" id="PS50294">
    <property type="entry name" value="WD_REPEATS_REGION"/>
    <property type="match status" value="4"/>
</dbReference>
<dbReference type="InterPro" id="IPR050505">
    <property type="entry name" value="WDR55/POC1"/>
</dbReference>
<sequence length="349" mass="38370">MKNVQRRVSSRRHRPTLQQYYKPGDKINEFHAHDDAVTSLAFDAPFGTLVTASTDNTVRVWDMNRYKCVGLLEGHLSTVKCMQMHDGLLVTGSQDASLKLWDLSKVGHTVDIGIDPSPLLQSFESHVDEITTLSFNSDTLVSGSADKTIRQWDMTTGHCMQTIDVLWASSMMSSHIGSIADFGSASSWQPRAPVSADYPFIGALQSFDAALASGTSDGLVRLWDLRSGEVIRKLVGHTGPVTCLQFDDRNLTSGSADRSVRIWDLRTGGILDSFAYDSPIQSLQFDASRIVCTVKQNVVKVYDRVEERHWDLGGGVEDPESTKTIGCARYEEGYLVEGGSDGSIGVWAI</sequence>
<evidence type="ECO:0000256" key="3">
    <source>
        <dbReference type="PROSITE-ProRule" id="PRU00221"/>
    </source>
</evidence>
<dbReference type="CDD" id="cd00200">
    <property type="entry name" value="WD40"/>
    <property type="match status" value="1"/>
</dbReference>
<dbReference type="SMART" id="SM00320">
    <property type="entry name" value="WD40"/>
    <property type="match status" value="6"/>
</dbReference>
<dbReference type="OrthoDB" id="496at2759"/>
<dbReference type="InterPro" id="IPR001680">
    <property type="entry name" value="WD40_rpt"/>
</dbReference>
<dbReference type="Pfam" id="PF00400">
    <property type="entry name" value="WD40"/>
    <property type="match status" value="4"/>
</dbReference>
<evidence type="ECO:0000256" key="1">
    <source>
        <dbReference type="ARBA" id="ARBA00022574"/>
    </source>
</evidence>
<accession>A0A9W6Z0U2</accession>
<dbReference type="InterPro" id="IPR015943">
    <property type="entry name" value="WD40/YVTN_repeat-like_dom_sf"/>
</dbReference>
<dbReference type="InterPro" id="IPR036322">
    <property type="entry name" value="WD40_repeat_dom_sf"/>
</dbReference>
<dbReference type="AlphaFoldDB" id="A0A9W6Z0U2"/>